<dbReference type="Proteomes" id="UP001139451">
    <property type="component" value="Unassembled WGS sequence"/>
</dbReference>
<dbReference type="RefSeq" id="WP_254294582.1">
    <property type="nucleotide sequence ID" value="NZ_JAMLDX010000012.1"/>
</dbReference>
<comment type="caution">
    <text evidence="1">The sequence shown here is derived from an EMBL/GenBank/DDBJ whole genome shotgun (WGS) entry which is preliminary data.</text>
</comment>
<evidence type="ECO:0000313" key="1">
    <source>
        <dbReference type="EMBL" id="MCP3731733.1"/>
    </source>
</evidence>
<protein>
    <submittedName>
        <fullName evidence="1">Uncharacterized protein</fullName>
    </submittedName>
</protein>
<gene>
    <name evidence="1" type="ORF">M9978_15000</name>
</gene>
<reference evidence="1" key="1">
    <citation type="submission" date="2022-05" db="EMBL/GenBank/DDBJ databases">
        <title>Sphingomonas sp. strain MG17 Genome sequencing and assembly.</title>
        <authorList>
            <person name="Kim I."/>
        </authorList>
    </citation>
    <scope>NUCLEOTIDE SEQUENCE</scope>
    <source>
        <strain evidence="1">MG17</strain>
    </source>
</reference>
<dbReference type="EMBL" id="JAMLDX010000012">
    <property type="protein sequence ID" value="MCP3731733.1"/>
    <property type="molecule type" value="Genomic_DNA"/>
</dbReference>
<organism evidence="1 2">
    <name type="scientific">Sphingomonas tagetis</name>
    <dbReference type="NCBI Taxonomy" id="2949092"/>
    <lineage>
        <taxon>Bacteria</taxon>
        <taxon>Pseudomonadati</taxon>
        <taxon>Pseudomonadota</taxon>
        <taxon>Alphaproteobacteria</taxon>
        <taxon>Sphingomonadales</taxon>
        <taxon>Sphingomonadaceae</taxon>
        <taxon>Sphingomonas</taxon>
    </lineage>
</organism>
<sequence>MTDRYAGKPFLKLLDSYVLDAIGALDPASDASLTAMESRFREIFGASGDWRTIVAERMQFPKGMAGAIREVWEKGSAKFVAAQGHQPDPHEFTRTFVDTNFPH</sequence>
<dbReference type="AlphaFoldDB" id="A0A9X2HQP2"/>
<evidence type="ECO:0000313" key="2">
    <source>
        <dbReference type="Proteomes" id="UP001139451"/>
    </source>
</evidence>
<accession>A0A9X2HQP2</accession>
<proteinExistence type="predicted"/>
<name>A0A9X2HQP2_9SPHN</name>
<keyword evidence="2" id="KW-1185">Reference proteome</keyword>